<protein>
    <recommendedName>
        <fullName evidence="3">D-inositol-3-phosphate glycosyltransferase</fullName>
    </recommendedName>
</protein>
<dbReference type="EMBL" id="VSSQ01046449">
    <property type="protein sequence ID" value="MPN00423.1"/>
    <property type="molecule type" value="Genomic_DNA"/>
</dbReference>
<sequence>MQSGCPVAYSQTSCLPEIMSQNGISFDPYSVSSIKKALKEYWDNPKIRQKYSQQSLVYVKKFNWSSTAKNTLAVYKLALLNGK</sequence>
<comment type="caution">
    <text evidence="2">The sequence shown here is derived from an EMBL/GenBank/DDBJ whole genome shotgun (WGS) entry which is preliminary data.</text>
</comment>
<dbReference type="AlphaFoldDB" id="A0A645EIL6"/>
<dbReference type="GO" id="GO:0009103">
    <property type="term" value="P:lipopolysaccharide biosynthetic process"/>
    <property type="evidence" value="ECO:0007669"/>
    <property type="project" value="TreeGrafter"/>
</dbReference>
<dbReference type="PANTHER" id="PTHR46401">
    <property type="entry name" value="GLYCOSYLTRANSFERASE WBBK-RELATED"/>
    <property type="match status" value="1"/>
</dbReference>
<gene>
    <name evidence="2" type="ORF">SDC9_147618</name>
</gene>
<accession>A0A645EIL6</accession>
<dbReference type="SUPFAM" id="SSF53756">
    <property type="entry name" value="UDP-Glycosyltransferase/glycogen phosphorylase"/>
    <property type="match status" value="1"/>
</dbReference>
<organism evidence="2">
    <name type="scientific">bioreactor metagenome</name>
    <dbReference type="NCBI Taxonomy" id="1076179"/>
    <lineage>
        <taxon>unclassified sequences</taxon>
        <taxon>metagenomes</taxon>
        <taxon>ecological metagenomes</taxon>
    </lineage>
</organism>
<evidence type="ECO:0008006" key="3">
    <source>
        <dbReference type="Google" id="ProtNLM"/>
    </source>
</evidence>
<dbReference type="Gene3D" id="3.40.50.2000">
    <property type="entry name" value="Glycogen Phosphorylase B"/>
    <property type="match status" value="1"/>
</dbReference>
<name>A0A645EIL6_9ZZZZ</name>
<evidence type="ECO:0000256" key="1">
    <source>
        <dbReference type="ARBA" id="ARBA00022679"/>
    </source>
</evidence>
<evidence type="ECO:0000313" key="2">
    <source>
        <dbReference type="EMBL" id="MPN00423.1"/>
    </source>
</evidence>
<dbReference type="PANTHER" id="PTHR46401:SF2">
    <property type="entry name" value="GLYCOSYLTRANSFERASE WBBK-RELATED"/>
    <property type="match status" value="1"/>
</dbReference>
<proteinExistence type="predicted"/>
<dbReference type="GO" id="GO:0016757">
    <property type="term" value="F:glycosyltransferase activity"/>
    <property type="evidence" value="ECO:0007669"/>
    <property type="project" value="TreeGrafter"/>
</dbReference>
<reference evidence="2" key="1">
    <citation type="submission" date="2019-08" db="EMBL/GenBank/DDBJ databases">
        <authorList>
            <person name="Kucharzyk K."/>
            <person name="Murdoch R.W."/>
            <person name="Higgins S."/>
            <person name="Loffler F."/>
        </authorList>
    </citation>
    <scope>NUCLEOTIDE SEQUENCE</scope>
</reference>
<keyword evidence="1" id="KW-0808">Transferase</keyword>